<keyword evidence="2" id="KW-1003">Cell membrane</keyword>
<protein>
    <recommendedName>
        <fullName evidence="7">Type II secretion system protein GspF domain-containing protein</fullName>
    </recommendedName>
</protein>
<dbReference type="Proteomes" id="UP001157126">
    <property type="component" value="Unassembled WGS sequence"/>
</dbReference>
<evidence type="ECO:0000313" key="8">
    <source>
        <dbReference type="EMBL" id="GMA38312.1"/>
    </source>
</evidence>
<evidence type="ECO:0000256" key="1">
    <source>
        <dbReference type="ARBA" id="ARBA00004651"/>
    </source>
</evidence>
<reference evidence="9" key="1">
    <citation type="journal article" date="2019" name="Int. J. Syst. Evol. Microbiol.">
        <title>The Global Catalogue of Microorganisms (GCM) 10K type strain sequencing project: providing services to taxonomists for standard genome sequencing and annotation.</title>
        <authorList>
            <consortium name="The Broad Institute Genomics Platform"/>
            <consortium name="The Broad Institute Genome Sequencing Center for Infectious Disease"/>
            <person name="Wu L."/>
            <person name="Ma J."/>
        </authorList>
    </citation>
    <scope>NUCLEOTIDE SEQUENCE [LARGE SCALE GENOMIC DNA]</scope>
    <source>
        <strain evidence="9">NBRC 113072</strain>
    </source>
</reference>
<keyword evidence="4 6" id="KW-1133">Transmembrane helix</keyword>
<evidence type="ECO:0000256" key="6">
    <source>
        <dbReference type="SAM" id="Phobius"/>
    </source>
</evidence>
<comment type="subcellular location">
    <subcellularLocation>
        <location evidence="1">Cell membrane</location>
        <topology evidence="1">Multi-pass membrane protein</topology>
    </subcellularLocation>
</comment>
<feature type="transmembrane region" description="Helical" evidence="6">
    <location>
        <begin position="159"/>
        <end position="181"/>
    </location>
</feature>
<gene>
    <name evidence="8" type="ORF">GCM10025883_03570</name>
</gene>
<comment type="caution">
    <text evidence="8">The sequence shown here is derived from an EMBL/GenBank/DDBJ whole genome shotgun (WGS) entry which is preliminary data.</text>
</comment>
<accession>A0ABQ6IM93</accession>
<evidence type="ECO:0000256" key="4">
    <source>
        <dbReference type="ARBA" id="ARBA00022989"/>
    </source>
</evidence>
<dbReference type="PANTHER" id="PTHR35007">
    <property type="entry name" value="INTEGRAL MEMBRANE PROTEIN-RELATED"/>
    <property type="match status" value="1"/>
</dbReference>
<dbReference type="RefSeq" id="WP_284302392.1">
    <property type="nucleotide sequence ID" value="NZ_BSUO01000001.1"/>
</dbReference>
<evidence type="ECO:0000313" key="9">
    <source>
        <dbReference type="Proteomes" id="UP001157126"/>
    </source>
</evidence>
<keyword evidence="9" id="KW-1185">Reference proteome</keyword>
<proteinExistence type="predicted"/>
<keyword evidence="5 6" id="KW-0472">Membrane</keyword>
<dbReference type="InterPro" id="IPR018076">
    <property type="entry name" value="T2SS_GspF_dom"/>
</dbReference>
<evidence type="ECO:0000256" key="2">
    <source>
        <dbReference type="ARBA" id="ARBA00022475"/>
    </source>
</evidence>
<organism evidence="8 9">
    <name type="scientific">Mobilicoccus caccae</name>
    <dbReference type="NCBI Taxonomy" id="1859295"/>
    <lineage>
        <taxon>Bacteria</taxon>
        <taxon>Bacillati</taxon>
        <taxon>Actinomycetota</taxon>
        <taxon>Actinomycetes</taxon>
        <taxon>Micrococcales</taxon>
        <taxon>Dermatophilaceae</taxon>
        <taxon>Mobilicoccus</taxon>
    </lineage>
</organism>
<feature type="domain" description="Type II secretion system protein GspF" evidence="7">
    <location>
        <begin position="49"/>
        <end position="166"/>
    </location>
</feature>
<keyword evidence="3 6" id="KW-0812">Transmembrane</keyword>
<dbReference type="EMBL" id="BSUO01000001">
    <property type="protein sequence ID" value="GMA38312.1"/>
    <property type="molecule type" value="Genomic_DNA"/>
</dbReference>
<evidence type="ECO:0000256" key="3">
    <source>
        <dbReference type="ARBA" id="ARBA00022692"/>
    </source>
</evidence>
<evidence type="ECO:0000256" key="5">
    <source>
        <dbReference type="ARBA" id="ARBA00023136"/>
    </source>
</evidence>
<sequence length="182" mass="18602">MTGLVGILVTLAVLLASGGKGALHRRIGRVVGRRVDDATPVVEIADVAELLALSLASGRGVTASMSVVAERVGGRLGQDLAMVVAARDWGLPDDQAWGLVDPAWQPLARALVLAEAAGVPPSTTLTAAAEDIRRSEGHRLDVAVERLGVRLVVPLGLTFLPAFVLTTVVPVVGALAGSVLAG</sequence>
<dbReference type="PANTHER" id="PTHR35007:SF3">
    <property type="entry name" value="POSSIBLE CONSERVED ALANINE RICH MEMBRANE PROTEIN"/>
    <property type="match status" value="1"/>
</dbReference>
<name>A0ABQ6IM93_9MICO</name>
<evidence type="ECO:0000259" key="7">
    <source>
        <dbReference type="Pfam" id="PF00482"/>
    </source>
</evidence>
<dbReference type="Pfam" id="PF00482">
    <property type="entry name" value="T2SSF"/>
    <property type="match status" value="1"/>
</dbReference>